<evidence type="ECO:0000259" key="2">
    <source>
        <dbReference type="PROSITE" id="PS50151"/>
    </source>
</evidence>
<feature type="domain" description="UVR" evidence="2">
    <location>
        <begin position="213"/>
        <end position="248"/>
    </location>
</feature>
<evidence type="ECO:0000313" key="3">
    <source>
        <dbReference type="EMBL" id="CAB3370774.1"/>
    </source>
</evidence>
<dbReference type="Pfam" id="PF21039">
    <property type="entry name" value="CEP104_ZnF"/>
    <property type="match status" value="1"/>
</dbReference>
<proteinExistence type="predicted"/>
<feature type="compositionally biased region" description="Basic and acidic residues" evidence="1">
    <location>
        <begin position="172"/>
        <end position="182"/>
    </location>
</feature>
<feature type="region of interest" description="Disordered" evidence="1">
    <location>
        <begin position="687"/>
        <end position="760"/>
    </location>
</feature>
<dbReference type="Proteomes" id="UP000494165">
    <property type="component" value="Unassembled WGS sequence"/>
</dbReference>
<dbReference type="PROSITE" id="PS50151">
    <property type="entry name" value="UVR"/>
    <property type="match status" value="1"/>
</dbReference>
<dbReference type="Gene3D" id="1.25.10.10">
    <property type="entry name" value="Leucine-rich Repeat Variant"/>
    <property type="match status" value="1"/>
</dbReference>
<dbReference type="InterPro" id="IPR048738">
    <property type="entry name" value="CEP104_Znf"/>
</dbReference>
<feature type="region of interest" description="Disordered" evidence="1">
    <location>
        <begin position="303"/>
        <end position="360"/>
    </location>
</feature>
<dbReference type="InterPro" id="IPR011989">
    <property type="entry name" value="ARM-like"/>
</dbReference>
<dbReference type="InterPro" id="IPR001943">
    <property type="entry name" value="UVR_dom"/>
</dbReference>
<gene>
    <name evidence="3" type="ORF">CLODIP_2_CD09767</name>
</gene>
<feature type="compositionally biased region" description="Low complexity" evidence="1">
    <location>
        <begin position="687"/>
        <end position="703"/>
    </location>
</feature>
<organism evidence="3 4">
    <name type="scientific">Cloeon dipterum</name>
    <dbReference type="NCBI Taxonomy" id="197152"/>
    <lineage>
        <taxon>Eukaryota</taxon>
        <taxon>Metazoa</taxon>
        <taxon>Ecdysozoa</taxon>
        <taxon>Arthropoda</taxon>
        <taxon>Hexapoda</taxon>
        <taxon>Insecta</taxon>
        <taxon>Pterygota</taxon>
        <taxon>Palaeoptera</taxon>
        <taxon>Ephemeroptera</taxon>
        <taxon>Pisciforma</taxon>
        <taxon>Baetidae</taxon>
        <taxon>Cloeon</taxon>
    </lineage>
</organism>
<feature type="compositionally biased region" description="Polar residues" evidence="1">
    <location>
        <begin position="909"/>
        <end position="925"/>
    </location>
</feature>
<protein>
    <recommendedName>
        <fullName evidence="2">UVR domain-containing protein</fullName>
    </recommendedName>
</protein>
<evidence type="ECO:0000256" key="1">
    <source>
        <dbReference type="SAM" id="MobiDB-lite"/>
    </source>
</evidence>
<evidence type="ECO:0000313" key="4">
    <source>
        <dbReference type="Proteomes" id="UP000494165"/>
    </source>
</evidence>
<dbReference type="Pfam" id="PF21038">
    <property type="entry name" value="CEP104_N"/>
    <property type="match status" value="1"/>
</dbReference>
<dbReference type="GO" id="GO:0005929">
    <property type="term" value="C:cilium"/>
    <property type="evidence" value="ECO:0007669"/>
    <property type="project" value="TreeGrafter"/>
</dbReference>
<feature type="region of interest" description="Disordered" evidence="1">
    <location>
        <begin position="907"/>
        <end position="936"/>
    </location>
</feature>
<keyword evidence="4" id="KW-1185">Reference proteome</keyword>
<dbReference type="AlphaFoldDB" id="A0A8S1CMP2"/>
<dbReference type="SUPFAM" id="SSF49785">
    <property type="entry name" value="Galactose-binding domain-like"/>
    <property type="match status" value="1"/>
</dbReference>
<dbReference type="PANTHER" id="PTHR13371">
    <property type="entry name" value="GLYCINE-, GLUTAMATE-, THIENYLCYCLOHEXYLPIPERIDINE-BINDING PROTEIN"/>
    <property type="match status" value="1"/>
</dbReference>
<dbReference type="InterPro" id="IPR052607">
    <property type="entry name" value="CEP104-like"/>
</dbReference>
<dbReference type="PANTHER" id="PTHR13371:SF0">
    <property type="entry name" value="CENTROSOMAL PROTEIN OF 104 KDA"/>
    <property type="match status" value="1"/>
</dbReference>
<feature type="region of interest" description="Disordered" evidence="1">
    <location>
        <begin position="167"/>
        <end position="194"/>
    </location>
</feature>
<dbReference type="Pfam" id="PF21040">
    <property type="entry name" value="CEP104-like_TOG"/>
    <property type="match status" value="1"/>
</dbReference>
<feature type="compositionally biased region" description="Polar residues" evidence="1">
    <location>
        <begin position="339"/>
        <end position="356"/>
    </location>
</feature>
<name>A0A8S1CMP2_9INSE</name>
<feature type="compositionally biased region" description="Low complexity" evidence="1">
    <location>
        <begin position="723"/>
        <end position="743"/>
    </location>
</feature>
<dbReference type="InterPro" id="IPR048739">
    <property type="entry name" value="CEP104_N"/>
</dbReference>
<reference evidence="3 4" key="1">
    <citation type="submission" date="2020-04" db="EMBL/GenBank/DDBJ databases">
        <authorList>
            <person name="Alioto T."/>
            <person name="Alioto T."/>
            <person name="Gomez Garrido J."/>
        </authorList>
    </citation>
    <scope>NUCLEOTIDE SEQUENCE [LARGE SCALE GENOMIC DNA]</scope>
</reference>
<comment type="caution">
    <text evidence="3">The sequence shown here is derived from an EMBL/GenBank/DDBJ whole genome shotgun (WGS) entry which is preliminary data.</text>
</comment>
<feature type="compositionally biased region" description="Basic and acidic residues" evidence="1">
    <location>
        <begin position="325"/>
        <end position="338"/>
    </location>
</feature>
<accession>A0A8S1CMP2</accession>
<feature type="compositionally biased region" description="Polar residues" evidence="1">
    <location>
        <begin position="183"/>
        <end position="194"/>
    </location>
</feature>
<feature type="compositionally biased region" description="Basic and acidic residues" evidence="1">
    <location>
        <begin position="303"/>
        <end position="316"/>
    </location>
</feature>
<dbReference type="InterPro" id="IPR008979">
    <property type="entry name" value="Galactose-bd-like_sf"/>
</dbReference>
<dbReference type="OrthoDB" id="66599at2759"/>
<feature type="compositionally biased region" description="Polar residues" evidence="1">
    <location>
        <begin position="744"/>
        <end position="757"/>
    </location>
</feature>
<sequence length="936" mass="105509">MPYKITFDVIFSSSEVDGFRASELNNPTPTTSGWRSAPHAPFPQELILLLHAKAALQRVQLLAHQFLIPSRVEFFIAECGEEQAKSGNFSQASFQYLGFVTLSDNQGTAFQARELKSVTLPCCGRLLKLVLHANHPNDLNVHEQVSLMALSLLGQWTEDNNNSLNGNTCEAESPRRNDEHDNAANNNTLVSNPQYTSPYDDLAFEMYVDPEAAKIIRQMEKRKQEAVMSERFEYARKLKQAMEELRRAGERLGKFELEKRQAISMEHFGKAKLKKAQMDDYREQVYNFLEIPVLLELNGYHSKNDAPVDTSKRRELPPPPRLRPKSRDPSPHAGESQHLKNGNIPNNSRNGTTQHSPPGANTVALIKRRGARNTFEAYEERALPALKNSHQRAEELLQDNYDPERYYCLSDREKRQATLPISVFGTILVEKFYSKQFADREDGLRLLREELTRPATDACNGFEKHSANKTARAAIFLLHRALKDKVYAVYTLAADVLRLFFVQFVPTRRVAGGEVSRSIERVLPELLSKSGDNTPRIHNMAVQTILDIADCPDVKTVNLIPTHLTKPLTNTTHPRLALSKMEMVEQLILKIGISSNKQSGMTCRSLTEFGSSGLHHPSEPVRKVAERVLILVYHVNPRIVRKALPPDDELTRRNLLYRHLFAEFERIDITRKQEIMLQSQREEAEAAETASASAVSTKASSTTQKMRKTRSAMSQIARYTANSTPSPAHTSSGSSSASALTSPGTEVTSRGQPSPTASEERKSAFRMCIFCKKRDASFTEQGLNVHYWKSCPMLTRCNHCRQVIEVACLTRHLLEVCEVRRTYRKCRRCLEAISVDAYEEHITSRRCALAEPESKGSRCPFCHLNIPPWEDGWRAHLTGPRPCSAHPRLKHLVPGLVAGSKIPKPMFNLSGSLRRTGNTPVSSPKGTPRSKRKTLH</sequence>
<dbReference type="EMBL" id="CADEPI010000055">
    <property type="protein sequence ID" value="CAB3370774.1"/>
    <property type="molecule type" value="Genomic_DNA"/>
</dbReference>